<evidence type="ECO:0000313" key="2">
    <source>
        <dbReference type="Proteomes" id="UP000516117"/>
    </source>
</evidence>
<protein>
    <submittedName>
        <fullName evidence="1">Uncharacterized protein</fullName>
    </submittedName>
</protein>
<accession>A0A7H0H882</accession>
<name>A0A7H0H882_9ACTN</name>
<evidence type="ECO:0000313" key="1">
    <source>
        <dbReference type="EMBL" id="QNP56748.1"/>
    </source>
</evidence>
<organism evidence="1 2">
    <name type="scientific">Tessaracoccus defluvii</name>
    <dbReference type="NCBI Taxonomy" id="1285901"/>
    <lineage>
        <taxon>Bacteria</taxon>
        <taxon>Bacillati</taxon>
        <taxon>Actinomycetota</taxon>
        <taxon>Actinomycetes</taxon>
        <taxon>Propionibacteriales</taxon>
        <taxon>Propionibacteriaceae</taxon>
        <taxon>Tessaracoccus</taxon>
    </lineage>
</organism>
<dbReference type="RefSeq" id="WP_187721848.1">
    <property type="nucleotide sequence ID" value="NZ_CP060789.1"/>
</dbReference>
<dbReference type="EMBL" id="CP060789">
    <property type="protein sequence ID" value="QNP56748.1"/>
    <property type="molecule type" value="Genomic_DNA"/>
</dbReference>
<keyword evidence="2" id="KW-1185">Reference proteome</keyword>
<sequence length="134" mass="14689">MENRISCPSPQPKDTVGFYGLTYISDDLDYSSCSEGHQPVATIGAPQLTNRFNPGLQPFTGRFPDLRRRPPDLDTILIPAHHDQYLSSTQRYSLPLDPITLNAGSNTVTITTVGKNGASSGLGFTVDRLRLIKQ</sequence>
<dbReference type="KEGG" id="tdf:H9L22_05080"/>
<dbReference type="Proteomes" id="UP000516117">
    <property type="component" value="Chromosome"/>
</dbReference>
<dbReference type="AlphaFoldDB" id="A0A7H0H882"/>
<proteinExistence type="predicted"/>
<gene>
    <name evidence="1" type="ORF">H9L22_05080</name>
</gene>
<reference evidence="1 2" key="1">
    <citation type="submission" date="2020-08" db="EMBL/GenBank/DDBJ databases">
        <title>Genome sequence of Tessaracoccus defluvii JCM 17540T.</title>
        <authorList>
            <person name="Hyun D.-W."/>
            <person name="Bae J.-W."/>
        </authorList>
    </citation>
    <scope>NUCLEOTIDE SEQUENCE [LARGE SCALE GENOMIC DNA]</scope>
    <source>
        <strain evidence="1 2">JCM 17540</strain>
    </source>
</reference>